<protein>
    <submittedName>
        <fullName evidence="1">Uncharacterized protein</fullName>
    </submittedName>
</protein>
<dbReference type="HOGENOM" id="CLU_1267358_0_0_1"/>
<name>A0A067PCY2_PLEO1</name>
<dbReference type="AlphaFoldDB" id="A0A067PCY2"/>
<dbReference type="SUPFAM" id="SSF52047">
    <property type="entry name" value="RNI-like"/>
    <property type="match status" value="1"/>
</dbReference>
<accession>A0A067PCY2</accession>
<dbReference type="InParanoid" id="A0A067PCY2"/>
<gene>
    <name evidence="1" type="ORF">PLEOSDRAFT_1099696</name>
</gene>
<reference evidence="2" key="1">
    <citation type="journal article" date="2014" name="Proc. Natl. Acad. Sci. U.S.A.">
        <title>Extensive sampling of basidiomycete genomes demonstrates inadequacy of the white-rot/brown-rot paradigm for wood decay fungi.</title>
        <authorList>
            <person name="Riley R."/>
            <person name="Salamov A.A."/>
            <person name="Brown D.W."/>
            <person name="Nagy L.G."/>
            <person name="Floudas D."/>
            <person name="Held B.W."/>
            <person name="Levasseur A."/>
            <person name="Lombard V."/>
            <person name="Morin E."/>
            <person name="Otillar R."/>
            <person name="Lindquist E.A."/>
            <person name="Sun H."/>
            <person name="LaButti K.M."/>
            <person name="Schmutz J."/>
            <person name="Jabbour D."/>
            <person name="Luo H."/>
            <person name="Baker S.E."/>
            <person name="Pisabarro A.G."/>
            <person name="Walton J.D."/>
            <person name="Blanchette R.A."/>
            <person name="Henrissat B."/>
            <person name="Martin F."/>
            <person name="Cullen D."/>
            <person name="Hibbett D.S."/>
            <person name="Grigoriev I.V."/>
        </authorList>
    </citation>
    <scope>NUCLEOTIDE SEQUENCE [LARGE SCALE GENOMIC DNA]</scope>
    <source>
        <strain evidence="2">PC15</strain>
    </source>
</reference>
<dbReference type="Proteomes" id="UP000027073">
    <property type="component" value="Unassembled WGS sequence"/>
</dbReference>
<dbReference type="OrthoDB" id="10352622at2759"/>
<evidence type="ECO:0000313" key="1">
    <source>
        <dbReference type="EMBL" id="KDQ33736.1"/>
    </source>
</evidence>
<organism evidence="1 2">
    <name type="scientific">Pleurotus ostreatus (strain PC15)</name>
    <name type="common">Oyster mushroom</name>
    <dbReference type="NCBI Taxonomy" id="1137138"/>
    <lineage>
        <taxon>Eukaryota</taxon>
        <taxon>Fungi</taxon>
        <taxon>Dikarya</taxon>
        <taxon>Basidiomycota</taxon>
        <taxon>Agaricomycotina</taxon>
        <taxon>Agaricomycetes</taxon>
        <taxon>Agaricomycetidae</taxon>
        <taxon>Agaricales</taxon>
        <taxon>Pleurotineae</taxon>
        <taxon>Pleurotaceae</taxon>
        <taxon>Pleurotus</taxon>
    </lineage>
</organism>
<evidence type="ECO:0000313" key="2">
    <source>
        <dbReference type="Proteomes" id="UP000027073"/>
    </source>
</evidence>
<sequence>MARSSKPQLNETWHSILEYDYHIVQQATPAPAIHRTRAVDRLPVEVLAMIFAQLVACPPAKSNTCRYPHLAQDFQLGDIPNLTYLVLDGCLASFNTTTNPTPFDNLWKLDLEHIHALGTKFLASLGVLHKLVDLKLYSIALEWDAACGGVSVTLPQLQTMEVDSCEDAGVIELLNHLCAPSMSNFHFRRGVEDGRTDDLAPFHSFCGLSPCRAMLPMT</sequence>
<dbReference type="VEuPathDB" id="FungiDB:PLEOSDRAFT_1099696"/>
<proteinExistence type="predicted"/>
<dbReference type="EMBL" id="KL198004">
    <property type="protein sequence ID" value="KDQ33736.1"/>
    <property type="molecule type" value="Genomic_DNA"/>
</dbReference>